<dbReference type="RefSeq" id="WP_119549599.1">
    <property type="nucleotide sequence ID" value="NZ_QXIR01000052.1"/>
</dbReference>
<dbReference type="CDD" id="cd05403">
    <property type="entry name" value="NT_KNTase_like"/>
    <property type="match status" value="1"/>
</dbReference>
<organism evidence="2 3">
    <name type="scientific">Bacillus salacetis</name>
    <dbReference type="NCBI Taxonomy" id="2315464"/>
    <lineage>
        <taxon>Bacteria</taxon>
        <taxon>Bacillati</taxon>
        <taxon>Bacillota</taxon>
        <taxon>Bacilli</taxon>
        <taxon>Bacillales</taxon>
        <taxon>Bacillaceae</taxon>
        <taxon>Bacillus</taxon>
    </lineage>
</organism>
<evidence type="ECO:0000313" key="2">
    <source>
        <dbReference type="EMBL" id="RIW27652.1"/>
    </source>
</evidence>
<keyword evidence="2" id="KW-0808">Transferase</keyword>
<gene>
    <name evidence="2" type="ORF">D3H55_22685</name>
</gene>
<dbReference type="Proteomes" id="UP000265801">
    <property type="component" value="Unassembled WGS sequence"/>
</dbReference>
<evidence type="ECO:0000313" key="3">
    <source>
        <dbReference type="Proteomes" id="UP000265801"/>
    </source>
</evidence>
<name>A0A3A1QM01_9BACI</name>
<reference evidence="2 3" key="1">
    <citation type="submission" date="2018-09" db="EMBL/GenBank/DDBJ databases">
        <title>Bacillus saliacetes sp. nov., isolated from Thai shrimp paste (Ka-pi).</title>
        <authorList>
            <person name="Daroonpunt R."/>
            <person name="Tanasupawat S."/>
            <person name="Yiamsombut S."/>
        </authorList>
    </citation>
    <scope>NUCLEOTIDE SEQUENCE [LARGE SCALE GENOMIC DNA]</scope>
    <source>
        <strain evidence="2 3">SKP7-4</strain>
    </source>
</reference>
<dbReference type="AlphaFoldDB" id="A0A3A1QM01"/>
<sequence>MRQENAVHSISESLKKDELVQAVFLKGSMGRGENDEHSDVDLYVLVKEEDEERFLDRRVDHLQAYRKLIFYDDIFIIAPQIIAVYEDMLHVDLFTVTEKNFKEKDYFKVVYDPDNLMKKYEATQNLLLSPEEFYELAIDVPWFLFQYRKAYNRGNSLWGVEVLQHCMFKMAKVLLHRYHPERAQLGMKALGTLLSDEKLKEIGAIYKHLNPEEHKKAADLIVEMYSKELSWIEKNLPDDKSVLFFRKMAEIID</sequence>
<comment type="caution">
    <text evidence="2">The sequence shown here is derived from an EMBL/GenBank/DDBJ whole genome shotgun (WGS) entry which is preliminary data.</text>
</comment>
<feature type="domain" description="Polymerase beta nucleotidyltransferase" evidence="1">
    <location>
        <begin position="10"/>
        <end position="54"/>
    </location>
</feature>
<accession>A0A3A1QM01</accession>
<keyword evidence="3" id="KW-1185">Reference proteome</keyword>
<dbReference type="Gene3D" id="3.30.460.10">
    <property type="entry name" value="Beta Polymerase, domain 2"/>
    <property type="match status" value="1"/>
</dbReference>
<dbReference type="InterPro" id="IPR043519">
    <property type="entry name" value="NT_sf"/>
</dbReference>
<proteinExistence type="predicted"/>
<dbReference type="SUPFAM" id="SSF81301">
    <property type="entry name" value="Nucleotidyltransferase"/>
    <property type="match status" value="1"/>
</dbReference>
<dbReference type="Pfam" id="PF18765">
    <property type="entry name" value="Polbeta"/>
    <property type="match status" value="1"/>
</dbReference>
<protein>
    <submittedName>
        <fullName evidence="2">Nucleotidyltransferase domain-containing protein</fullName>
    </submittedName>
</protein>
<dbReference type="EMBL" id="QXIR01000052">
    <property type="protein sequence ID" value="RIW27652.1"/>
    <property type="molecule type" value="Genomic_DNA"/>
</dbReference>
<evidence type="ECO:0000259" key="1">
    <source>
        <dbReference type="Pfam" id="PF18765"/>
    </source>
</evidence>
<dbReference type="OrthoDB" id="68332at2"/>
<dbReference type="GO" id="GO:0016740">
    <property type="term" value="F:transferase activity"/>
    <property type="evidence" value="ECO:0007669"/>
    <property type="project" value="UniProtKB-KW"/>
</dbReference>
<dbReference type="InterPro" id="IPR041633">
    <property type="entry name" value="Polbeta"/>
</dbReference>